<organism evidence="2 3">
    <name type="scientific">Candidatus Mucispirillum faecigallinarum</name>
    <dbReference type="NCBI Taxonomy" id="2838699"/>
    <lineage>
        <taxon>Bacteria</taxon>
        <taxon>Pseudomonadati</taxon>
        <taxon>Deferribacterota</taxon>
        <taxon>Deferribacteres</taxon>
        <taxon>Deferribacterales</taxon>
        <taxon>Mucispirillaceae</taxon>
        <taxon>Mucispirillum</taxon>
    </lineage>
</organism>
<proteinExistence type="predicted"/>
<dbReference type="Proteomes" id="UP000824176">
    <property type="component" value="Unassembled WGS sequence"/>
</dbReference>
<evidence type="ECO:0000313" key="3">
    <source>
        <dbReference type="Proteomes" id="UP000824176"/>
    </source>
</evidence>
<name>A0A9D2GVK1_9BACT</name>
<evidence type="ECO:0008006" key="4">
    <source>
        <dbReference type="Google" id="ProtNLM"/>
    </source>
</evidence>
<accession>A0A9D2GVK1</accession>
<gene>
    <name evidence="2" type="ORF">H9804_09400</name>
</gene>
<sequence length="164" mass="18535">MKNILLAALLSLVLSSCGYTFAGFNNTIPVKYYINTVQNDTIDSSIGDIVQLEAERFFIEYNELASYKNASYFIDIMINTLEYLDPILSATDQASSTNLTFNLTMVVTDIEGKEIYTWNTTISSSFSITSNVGRTLQTRDSRLKDKIEDALTSFRLNISKRVYK</sequence>
<feature type="signal peptide" evidence="1">
    <location>
        <begin position="1"/>
        <end position="22"/>
    </location>
</feature>
<protein>
    <recommendedName>
        <fullName evidence="4">Lipopolysaccharide-assembly</fullName>
    </recommendedName>
</protein>
<keyword evidence="1" id="KW-0732">Signal</keyword>
<dbReference type="AlphaFoldDB" id="A0A9D2GVK1"/>
<dbReference type="PROSITE" id="PS51257">
    <property type="entry name" value="PROKAR_LIPOPROTEIN"/>
    <property type="match status" value="1"/>
</dbReference>
<evidence type="ECO:0000256" key="1">
    <source>
        <dbReference type="SAM" id="SignalP"/>
    </source>
</evidence>
<reference evidence="2" key="2">
    <citation type="submission" date="2021-04" db="EMBL/GenBank/DDBJ databases">
        <authorList>
            <person name="Gilroy R."/>
        </authorList>
    </citation>
    <scope>NUCLEOTIDE SEQUENCE</scope>
    <source>
        <strain evidence="2">ChiW4-1371</strain>
    </source>
</reference>
<comment type="caution">
    <text evidence="2">The sequence shown here is derived from an EMBL/GenBank/DDBJ whole genome shotgun (WGS) entry which is preliminary data.</text>
</comment>
<dbReference type="EMBL" id="DXAQ01000140">
    <property type="protein sequence ID" value="HIZ90152.1"/>
    <property type="molecule type" value="Genomic_DNA"/>
</dbReference>
<evidence type="ECO:0000313" key="2">
    <source>
        <dbReference type="EMBL" id="HIZ90152.1"/>
    </source>
</evidence>
<feature type="chain" id="PRO_5038454901" description="Lipopolysaccharide-assembly" evidence="1">
    <location>
        <begin position="23"/>
        <end position="164"/>
    </location>
</feature>
<reference evidence="2" key="1">
    <citation type="journal article" date="2021" name="PeerJ">
        <title>Extensive microbial diversity within the chicken gut microbiome revealed by metagenomics and culture.</title>
        <authorList>
            <person name="Gilroy R."/>
            <person name="Ravi A."/>
            <person name="Getino M."/>
            <person name="Pursley I."/>
            <person name="Horton D.L."/>
            <person name="Alikhan N.F."/>
            <person name="Baker D."/>
            <person name="Gharbi K."/>
            <person name="Hall N."/>
            <person name="Watson M."/>
            <person name="Adriaenssens E.M."/>
            <person name="Foster-Nyarko E."/>
            <person name="Jarju S."/>
            <person name="Secka A."/>
            <person name="Antonio M."/>
            <person name="Oren A."/>
            <person name="Chaudhuri R.R."/>
            <person name="La Ragione R."/>
            <person name="Hildebrand F."/>
            <person name="Pallen M.J."/>
        </authorList>
    </citation>
    <scope>NUCLEOTIDE SEQUENCE</scope>
    <source>
        <strain evidence="2">ChiW4-1371</strain>
    </source>
</reference>